<sequence length="197" mass="21726">MQDTPGIHSTELIMYRAQAVVAHSVLQFKQDSNSMEQVHPGSFRHHRDIRQMLGPCCLCPKIDTVGPDYVESAIYVATTGPFASQYVFGHARDKCGYMVFLKMYELRVMKDLAAQGDHAPPIPRHNSEESLLVNGRSSLEGQVQVPNHLLLAAAMPSTQGRPLRPLKLSYAMLDINVASPVPEVAGPVGDFKFVKTP</sequence>
<evidence type="ECO:0000313" key="2">
    <source>
        <dbReference type="Proteomes" id="UP000054166"/>
    </source>
</evidence>
<organism evidence="1 2">
    <name type="scientific">Piloderma croceum (strain F 1598)</name>
    <dbReference type="NCBI Taxonomy" id="765440"/>
    <lineage>
        <taxon>Eukaryota</taxon>
        <taxon>Fungi</taxon>
        <taxon>Dikarya</taxon>
        <taxon>Basidiomycota</taxon>
        <taxon>Agaricomycotina</taxon>
        <taxon>Agaricomycetes</taxon>
        <taxon>Agaricomycetidae</taxon>
        <taxon>Atheliales</taxon>
        <taxon>Atheliaceae</taxon>
        <taxon>Piloderma</taxon>
    </lineage>
</organism>
<evidence type="ECO:0000313" key="1">
    <source>
        <dbReference type="EMBL" id="KIM72148.1"/>
    </source>
</evidence>
<dbReference type="HOGENOM" id="CLU_084542_0_0_1"/>
<reference evidence="2" key="2">
    <citation type="submission" date="2015-01" db="EMBL/GenBank/DDBJ databases">
        <title>Evolutionary Origins and Diversification of the Mycorrhizal Mutualists.</title>
        <authorList>
            <consortium name="DOE Joint Genome Institute"/>
            <consortium name="Mycorrhizal Genomics Consortium"/>
            <person name="Kohler A."/>
            <person name="Kuo A."/>
            <person name="Nagy L.G."/>
            <person name="Floudas D."/>
            <person name="Copeland A."/>
            <person name="Barry K.W."/>
            <person name="Cichocki N."/>
            <person name="Veneault-Fourrey C."/>
            <person name="LaButti K."/>
            <person name="Lindquist E.A."/>
            <person name="Lipzen A."/>
            <person name="Lundell T."/>
            <person name="Morin E."/>
            <person name="Murat C."/>
            <person name="Riley R."/>
            <person name="Ohm R."/>
            <person name="Sun H."/>
            <person name="Tunlid A."/>
            <person name="Henrissat B."/>
            <person name="Grigoriev I.V."/>
            <person name="Hibbett D.S."/>
            <person name="Martin F."/>
        </authorList>
    </citation>
    <scope>NUCLEOTIDE SEQUENCE [LARGE SCALE GENOMIC DNA]</scope>
    <source>
        <strain evidence="2">F 1598</strain>
    </source>
</reference>
<dbReference type="AlphaFoldDB" id="A0A0C3AEF9"/>
<accession>A0A0C3AEF9</accession>
<keyword evidence="2" id="KW-1185">Reference proteome</keyword>
<gene>
    <name evidence="1" type="ORF">PILCRDRAFT_93583</name>
</gene>
<reference evidence="1 2" key="1">
    <citation type="submission" date="2014-04" db="EMBL/GenBank/DDBJ databases">
        <authorList>
            <consortium name="DOE Joint Genome Institute"/>
            <person name="Kuo A."/>
            <person name="Tarkka M."/>
            <person name="Buscot F."/>
            <person name="Kohler A."/>
            <person name="Nagy L.G."/>
            <person name="Floudas D."/>
            <person name="Copeland A."/>
            <person name="Barry K.W."/>
            <person name="Cichocki N."/>
            <person name="Veneault-Fourrey C."/>
            <person name="LaButti K."/>
            <person name="Lindquist E.A."/>
            <person name="Lipzen A."/>
            <person name="Lundell T."/>
            <person name="Morin E."/>
            <person name="Murat C."/>
            <person name="Sun H."/>
            <person name="Tunlid A."/>
            <person name="Henrissat B."/>
            <person name="Grigoriev I.V."/>
            <person name="Hibbett D.S."/>
            <person name="Martin F."/>
            <person name="Nordberg H.P."/>
            <person name="Cantor M.N."/>
            <person name="Hua S.X."/>
        </authorList>
    </citation>
    <scope>NUCLEOTIDE SEQUENCE [LARGE SCALE GENOMIC DNA]</scope>
    <source>
        <strain evidence="1 2">F 1598</strain>
    </source>
</reference>
<dbReference type="InParanoid" id="A0A0C3AEF9"/>
<dbReference type="Proteomes" id="UP000054166">
    <property type="component" value="Unassembled WGS sequence"/>
</dbReference>
<proteinExistence type="predicted"/>
<protein>
    <submittedName>
        <fullName evidence="1">Uncharacterized protein</fullName>
    </submittedName>
</protein>
<dbReference type="EMBL" id="KN833159">
    <property type="protein sequence ID" value="KIM72148.1"/>
    <property type="molecule type" value="Genomic_DNA"/>
</dbReference>
<name>A0A0C3AEF9_PILCF</name>